<accession>A0ABT7PSQ0</accession>
<dbReference type="InterPro" id="IPR000157">
    <property type="entry name" value="TIR_dom"/>
</dbReference>
<evidence type="ECO:0000259" key="2">
    <source>
        <dbReference type="PROSITE" id="PS50104"/>
    </source>
</evidence>
<evidence type="ECO:0000313" key="4">
    <source>
        <dbReference type="Proteomes" id="UP001239462"/>
    </source>
</evidence>
<dbReference type="InterPro" id="IPR035897">
    <property type="entry name" value="Toll_tir_struct_dom_sf"/>
</dbReference>
<dbReference type="EMBL" id="JASZZN010000078">
    <property type="protein sequence ID" value="MDM4019490.1"/>
    <property type="molecule type" value="Genomic_DNA"/>
</dbReference>
<reference evidence="3 4" key="1">
    <citation type="submission" date="2023-06" db="EMBL/GenBank/DDBJ databases">
        <title>Roseiconus lacunae JC819 isolated from Gulf of Mannar region, Tamil Nadu.</title>
        <authorList>
            <person name="Pk S."/>
            <person name="Ch S."/>
            <person name="Ch V.R."/>
        </authorList>
    </citation>
    <scope>NUCLEOTIDE SEQUENCE [LARGE SCALE GENOMIC DNA]</scope>
    <source>
        <strain evidence="3 4">JC819</strain>
    </source>
</reference>
<gene>
    <name evidence="3" type="ORF">QTN89_28820</name>
</gene>
<sequence>MPSVFLSHSSKDKQLARRIAADMVAAHVEVWLDEWEILVGDSITQRIQMGLEGSEFVAVLLSGNSIESGWVEKEWQSKIGDEAATRQVSVLPLLVDDVRVPPLLRDKKYADFRHDYDRAMEELVVSVRGHSKRKDPSPDVPDSPNASQLIGDHVSPALLRTIQEARRKTWRPLEVFKFAALPCLLEEKEPHVFMLYLAYSLTQTITHSDYAQFMGLFRKTVRESDGPSLRVYEIVSHYIECIAYARKERTRLIQQHGDAIDEAMRRSDPQQLYDIEGANFEKLMAPLRDHWDLLWNVNLSPHLVPLQITFDRTTKSIEFKSLEVPSIDLESFPGKLETTSEMLKFVGATMRPFLPMNDIDSFLFERRSTMGMMIDLLDNRLIDVDSIRINVDDYEEWDYLNPRFDAEIERMDKRT</sequence>
<comment type="caution">
    <text evidence="3">The sequence shown here is derived from an EMBL/GenBank/DDBJ whole genome shotgun (WGS) entry which is preliminary data.</text>
</comment>
<dbReference type="Proteomes" id="UP001239462">
    <property type="component" value="Unassembled WGS sequence"/>
</dbReference>
<keyword evidence="3" id="KW-0675">Receptor</keyword>
<organism evidence="3 4">
    <name type="scientific">Roseiconus lacunae</name>
    <dbReference type="NCBI Taxonomy" id="2605694"/>
    <lineage>
        <taxon>Bacteria</taxon>
        <taxon>Pseudomonadati</taxon>
        <taxon>Planctomycetota</taxon>
        <taxon>Planctomycetia</taxon>
        <taxon>Pirellulales</taxon>
        <taxon>Pirellulaceae</taxon>
        <taxon>Roseiconus</taxon>
    </lineage>
</organism>
<evidence type="ECO:0000313" key="3">
    <source>
        <dbReference type="EMBL" id="MDM4019490.1"/>
    </source>
</evidence>
<keyword evidence="4" id="KW-1185">Reference proteome</keyword>
<evidence type="ECO:0000256" key="1">
    <source>
        <dbReference type="SAM" id="MobiDB-lite"/>
    </source>
</evidence>
<dbReference type="SUPFAM" id="SSF52200">
    <property type="entry name" value="Toll/Interleukin receptor TIR domain"/>
    <property type="match status" value="1"/>
</dbReference>
<dbReference type="PROSITE" id="PS50104">
    <property type="entry name" value="TIR"/>
    <property type="match status" value="1"/>
</dbReference>
<feature type="domain" description="TIR" evidence="2">
    <location>
        <begin position="1"/>
        <end position="131"/>
    </location>
</feature>
<proteinExistence type="predicted"/>
<protein>
    <submittedName>
        <fullName evidence="3">Toll/interleukin-1 receptor domain-containing protein</fullName>
    </submittedName>
</protein>
<name>A0ABT7PSQ0_9BACT</name>
<dbReference type="RefSeq" id="WP_289167616.1">
    <property type="nucleotide sequence ID" value="NZ_JASZZN010000078.1"/>
</dbReference>
<dbReference type="Pfam" id="PF13676">
    <property type="entry name" value="TIR_2"/>
    <property type="match status" value="1"/>
</dbReference>
<dbReference type="Gene3D" id="3.40.50.10140">
    <property type="entry name" value="Toll/interleukin-1 receptor homology (TIR) domain"/>
    <property type="match status" value="1"/>
</dbReference>
<feature type="region of interest" description="Disordered" evidence="1">
    <location>
        <begin position="127"/>
        <end position="150"/>
    </location>
</feature>